<reference evidence="3 4" key="1">
    <citation type="journal article" date="2014" name="BMC Genomics">
        <title>Genome and secretome analysis of the hemibiotrophic fungal pathogen, Moniliophthora roreri, which causes frosty pod rot disease of cacao: mechanisms of the biotrophic and necrotrophic phases.</title>
        <authorList>
            <person name="Meinhardt L.W."/>
            <person name="Costa G.G.L."/>
            <person name="Thomazella D.P.T."/>
            <person name="Teixeira P.J.P.L."/>
            <person name="Carazzolle M.F."/>
            <person name="Schuster S.C."/>
            <person name="Carlson J.E."/>
            <person name="Guiltinan M.J."/>
            <person name="Mieczkowski P."/>
            <person name="Farmer A."/>
            <person name="Ramaraj T."/>
            <person name="Crozier J."/>
            <person name="Davis R.E."/>
            <person name="Shao J."/>
            <person name="Melnick R.L."/>
            <person name="Pereira G.A.G."/>
            <person name="Bailey B.A."/>
        </authorList>
    </citation>
    <scope>NUCLEOTIDE SEQUENCE [LARGE SCALE GENOMIC DNA]</scope>
    <source>
        <strain evidence="3 4">MCA 2997</strain>
    </source>
</reference>
<feature type="domain" description="Fe2OG dioxygenase" evidence="2">
    <location>
        <begin position="211"/>
        <end position="326"/>
    </location>
</feature>
<dbReference type="Gene3D" id="2.60.120.330">
    <property type="entry name" value="B-lactam Antibiotic, Isopenicillin N Synthase, Chain"/>
    <property type="match status" value="1"/>
</dbReference>
<keyword evidence="1" id="KW-0560">Oxidoreductase</keyword>
<evidence type="ECO:0000259" key="2">
    <source>
        <dbReference type="PROSITE" id="PS51471"/>
    </source>
</evidence>
<dbReference type="KEGG" id="mrr:Moror_8135"/>
<dbReference type="AlphaFoldDB" id="V2XL61"/>
<dbReference type="Pfam" id="PF03171">
    <property type="entry name" value="2OG-FeII_Oxy"/>
    <property type="match status" value="1"/>
</dbReference>
<dbReference type="GO" id="GO:0046872">
    <property type="term" value="F:metal ion binding"/>
    <property type="evidence" value="ECO:0007669"/>
    <property type="project" value="UniProtKB-KW"/>
</dbReference>
<dbReference type="Proteomes" id="UP000017559">
    <property type="component" value="Unassembled WGS sequence"/>
</dbReference>
<dbReference type="FunFam" id="2.60.120.330:FF:000030">
    <property type="entry name" value="Thymine dioxygenase"/>
    <property type="match status" value="1"/>
</dbReference>
<dbReference type="InterPro" id="IPR044861">
    <property type="entry name" value="IPNS-like_FE2OG_OXY"/>
</dbReference>
<name>V2XL61_MONRO</name>
<dbReference type="InterPro" id="IPR026992">
    <property type="entry name" value="DIOX_N"/>
</dbReference>
<sequence length="362" mass="40730">MLSSRAFSAFTRRFPVAVHINRRELATVVTDVNDSSFRIPVINFAKFREAASLDEKKKTADEIVGAFKESGFIYIEGHGIPAETISNTFQKSREFFKMPTEKKDKLAWEDPRSNRGYVKIGRERVTQSKDAAEIAQLRAKAPDYKESMEIGRDWDSEWRNMWPQESDAPGFKQTMLGFYQTCHNLHIEMMRSIALGLHLEENFFDNKIDQQCHNLRLLSYPPIKSALLDGEGQARAGAHSDYGTLTLLFQDSVGGLQVRNPNTGSYVAATPIPGTIVINVGDLLSRWSNDVLRSTLHRVVAPSAKKINETEEITPARQSIAFFCNPNFDAEIACLPNCGKEAKYPPINTGDYIVGRLTVTYN</sequence>
<dbReference type="InterPro" id="IPR050231">
    <property type="entry name" value="Iron_ascorbate_oxido_reductase"/>
</dbReference>
<dbReference type="Pfam" id="PF14226">
    <property type="entry name" value="DIOX_N"/>
    <property type="match status" value="1"/>
</dbReference>
<evidence type="ECO:0000313" key="3">
    <source>
        <dbReference type="EMBL" id="ESK94477.1"/>
    </source>
</evidence>
<dbReference type="OrthoDB" id="288590at2759"/>
<keyword evidence="1" id="KW-0479">Metal-binding</keyword>
<accession>V2XL61</accession>
<gene>
    <name evidence="3" type="ORF">Moror_8135</name>
</gene>
<dbReference type="InterPro" id="IPR005123">
    <property type="entry name" value="Oxoglu/Fe-dep_dioxygenase_dom"/>
</dbReference>
<comment type="caution">
    <text evidence="3">The sequence shown here is derived from an EMBL/GenBank/DDBJ whole genome shotgun (WGS) entry which is preliminary data.</text>
</comment>
<dbReference type="SUPFAM" id="SSF51197">
    <property type="entry name" value="Clavaminate synthase-like"/>
    <property type="match status" value="1"/>
</dbReference>
<dbReference type="InterPro" id="IPR027443">
    <property type="entry name" value="IPNS-like_sf"/>
</dbReference>
<evidence type="ECO:0000256" key="1">
    <source>
        <dbReference type="RuleBase" id="RU003682"/>
    </source>
</evidence>
<dbReference type="HOGENOM" id="CLU_010119_6_1_1"/>
<keyword evidence="4" id="KW-1185">Reference proteome</keyword>
<organism evidence="3 4">
    <name type="scientific">Moniliophthora roreri (strain MCA 2997)</name>
    <name type="common">Cocoa frosty pod rot fungus</name>
    <name type="synonym">Crinipellis roreri</name>
    <dbReference type="NCBI Taxonomy" id="1381753"/>
    <lineage>
        <taxon>Eukaryota</taxon>
        <taxon>Fungi</taxon>
        <taxon>Dikarya</taxon>
        <taxon>Basidiomycota</taxon>
        <taxon>Agaricomycotina</taxon>
        <taxon>Agaricomycetes</taxon>
        <taxon>Agaricomycetidae</taxon>
        <taxon>Agaricales</taxon>
        <taxon>Marasmiineae</taxon>
        <taxon>Marasmiaceae</taxon>
        <taxon>Moniliophthora</taxon>
    </lineage>
</organism>
<protein>
    <submittedName>
        <fullName evidence="3">2og-fe oxygenase family</fullName>
    </submittedName>
</protein>
<keyword evidence="1" id="KW-0408">Iron</keyword>
<comment type="similarity">
    <text evidence="1">Belongs to the iron/ascorbate-dependent oxidoreductase family.</text>
</comment>
<dbReference type="PROSITE" id="PS51471">
    <property type="entry name" value="FE2OG_OXY"/>
    <property type="match status" value="1"/>
</dbReference>
<dbReference type="EMBL" id="AWSO01000135">
    <property type="protein sequence ID" value="ESK94477.1"/>
    <property type="molecule type" value="Genomic_DNA"/>
</dbReference>
<dbReference type="PANTHER" id="PTHR47990">
    <property type="entry name" value="2-OXOGLUTARATE (2OG) AND FE(II)-DEPENDENT OXYGENASE SUPERFAMILY PROTEIN-RELATED"/>
    <property type="match status" value="1"/>
</dbReference>
<evidence type="ECO:0000313" key="4">
    <source>
        <dbReference type="Proteomes" id="UP000017559"/>
    </source>
</evidence>
<dbReference type="GO" id="GO:0016491">
    <property type="term" value="F:oxidoreductase activity"/>
    <property type="evidence" value="ECO:0007669"/>
    <property type="project" value="UniProtKB-KW"/>
</dbReference>
<proteinExistence type="inferred from homology"/>
<dbReference type="PRINTS" id="PR00682">
    <property type="entry name" value="IPNSYNTHASE"/>
</dbReference>